<evidence type="ECO:0000256" key="2">
    <source>
        <dbReference type="ARBA" id="ARBA00023136"/>
    </source>
</evidence>
<dbReference type="EMBL" id="CP021235">
    <property type="protein sequence ID" value="ARS34353.1"/>
    <property type="molecule type" value="Genomic_DNA"/>
</dbReference>
<evidence type="ECO:0000256" key="5">
    <source>
        <dbReference type="SAM" id="SignalP"/>
    </source>
</evidence>
<name>A0A1X9YN90_9BACT</name>
<dbReference type="InterPro" id="IPR008969">
    <property type="entry name" value="CarboxyPept-like_regulatory"/>
</dbReference>
<feature type="coiled-coil region" evidence="4">
    <location>
        <begin position="101"/>
        <end position="135"/>
    </location>
</feature>
<dbReference type="SUPFAM" id="SSF49464">
    <property type="entry name" value="Carboxypeptidase regulatory domain-like"/>
    <property type="match status" value="1"/>
</dbReference>
<feature type="domain" description="TonB-dependent receptor plug" evidence="6">
    <location>
        <begin position="137"/>
        <end position="223"/>
    </location>
</feature>
<comment type="subcellular location">
    <subcellularLocation>
        <location evidence="1">Cell outer membrane</location>
    </subcellularLocation>
</comment>
<dbReference type="Gene3D" id="2.170.130.10">
    <property type="entry name" value="TonB-dependent receptor, plug domain"/>
    <property type="match status" value="1"/>
</dbReference>
<dbReference type="Pfam" id="PF07715">
    <property type="entry name" value="Plug"/>
    <property type="match status" value="1"/>
</dbReference>
<feature type="chain" id="PRO_5010994580" evidence="5">
    <location>
        <begin position="24"/>
        <end position="776"/>
    </location>
</feature>
<keyword evidence="5" id="KW-0732">Signal</keyword>
<evidence type="ECO:0000256" key="4">
    <source>
        <dbReference type="SAM" id="Coils"/>
    </source>
</evidence>
<keyword evidence="2" id="KW-0472">Membrane</keyword>
<gene>
    <name evidence="7" type="ORF">CA264_02240</name>
</gene>
<dbReference type="Proteomes" id="UP000266292">
    <property type="component" value="Chromosome"/>
</dbReference>
<evidence type="ECO:0000313" key="7">
    <source>
        <dbReference type="EMBL" id="ARS34353.1"/>
    </source>
</evidence>
<proteinExistence type="predicted"/>
<protein>
    <submittedName>
        <fullName evidence="7">TonB-dependent receptor</fullName>
    </submittedName>
</protein>
<keyword evidence="7" id="KW-0675">Receptor</keyword>
<dbReference type="GO" id="GO:0009279">
    <property type="term" value="C:cell outer membrane"/>
    <property type="evidence" value="ECO:0007669"/>
    <property type="project" value="UniProtKB-SubCell"/>
</dbReference>
<dbReference type="Pfam" id="PF13715">
    <property type="entry name" value="CarbopepD_reg_2"/>
    <property type="match status" value="1"/>
</dbReference>
<dbReference type="STRING" id="709015.GCA_000472485_00441"/>
<dbReference type="InterPro" id="IPR012910">
    <property type="entry name" value="Plug_dom"/>
</dbReference>
<keyword evidence="3" id="KW-0998">Cell outer membrane</keyword>
<dbReference type="InterPro" id="IPR037066">
    <property type="entry name" value="Plug_dom_sf"/>
</dbReference>
<dbReference type="InterPro" id="IPR036942">
    <property type="entry name" value="Beta-barrel_TonB_sf"/>
</dbReference>
<evidence type="ECO:0000259" key="6">
    <source>
        <dbReference type="Pfam" id="PF07715"/>
    </source>
</evidence>
<reference evidence="8" key="1">
    <citation type="submission" date="2017-05" db="EMBL/GenBank/DDBJ databases">
        <authorList>
            <person name="Ray J."/>
            <person name="Price M."/>
            <person name="Deutschbauer A."/>
        </authorList>
    </citation>
    <scope>NUCLEOTIDE SEQUENCE [LARGE SCALE GENOMIC DNA]</scope>
    <source>
        <strain evidence="8">DSM 19842</strain>
    </source>
</reference>
<accession>A0A1X9YN90</accession>
<keyword evidence="8" id="KW-1185">Reference proteome</keyword>
<dbReference type="RefSeq" id="WP_025604195.1">
    <property type="nucleotide sequence ID" value="NZ_CP021235.1"/>
</dbReference>
<dbReference type="OrthoDB" id="9758870at2"/>
<dbReference type="Gene3D" id="2.40.170.20">
    <property type="entry name" value="TonB-dependent receptor, beta-barrel domain"/>
    <property type="match status" value="1"/>
</dbReference>
<dbReference type="SUPFAM" id="SSF56935">
    <property type="entry name" value="Porins"/>
    <property type="match status" value="1"/>
</dbReference>
<sequence>MRFFYQYTLTLLLLTLFSLPVLAQRQVVQGHVRAESNGEALIGATVSVPAIQAGTVTDEQGFYSLSLPEGEHTLQATYVGYDVATRTVRVRAKAQTENFRLAHASNELTVVEIQANSLQQKLNDTRMSVESLTTRDAKLLPALFGEVDLIKTMQLKPGIQSGGEGTSGLYVRGGGPDQNLVLLDDAVIYNASHLFGFFSVFNPDAVRRVELYKGGFPAQFGGRLSSVVDVDQNTGNKERVSARGGLGLISSRLTVDGPITKDKGTFLVSGRRTYVDIFTRQINRLNEDDKEYDPIPDYYFYDLNTRLDYPLGEKDELTLSGYYGRDFFGFNDSDFTFGFDWGNSMANLSWRHKFSKNLFATTSASTTGYKYNINNKIDIFSFKLTSAIQDYTLKTDVDWFLEGGHSLKFGAQATRHYFTVGRLNFDSDDNSQRFSSGSKLQASEFGVYASDDYAVNALLSFNYGLRFSGFYSDGKLYTGLEPRVSAKYNFSESSSFKASYANMMQYVHLVANSGASLPTDIWFPSTSQVKPQRSQQVALSYSKLFGKGKYLLTNEVYYKWMHNQIDFRDGANLFVNDSLENEFLFGKGRSYGTEIYLEKVKGKTTGWLGYTLSWTYRKFDSDNELDEINDGRWFPTRYDRRHDISLVLMHRLNKRLSLTGAFVYGTGNAYSLPVARFAFQDVEGKSASVVPIYEERNTFRLPASHRLDVGAVLKLKPKRGEADLTFSVYNVYNRRNPYFVYFEQVKDANGKETLGFQGKQVSLFPLVPSVTYNFKF</sequence>
<keyword evidence="4" id="KW-0175">Coiled coil</keyword>
<feature type="signal peptide" evidence="5">
    <location>
        <begin position="1"/>
        <end position="23"/>
    </location>
</feature>
<evidence type="ECO:0000313" key="8">
    <source>
        <dbReference type="Proteomes" id="UP000266292"/>
    </source>
</evidence>
<dbReference type="AlphaFoldDB" id="A0A1X9YN90"/>
<evidence type="ECO:0000256" key="3">
    <source>
        <dbReference type="ARBA" id="ARBA00023237"/>
    </source>
</evidence>
<dbReference type="KEGG" id="pact:CA264_02240"/>
<dbReference type="Gene3D" id="2.60.40.1120">
    <property type="entry name" value="Carboxypeptidase-like, regulatory domain"/>
    <property type="match status" value="1"/>
</dbReference>
<organism evidence="7 8">
    <name type="scientific">Pontibacter actiniarum</name>
    <dbReference type="NCBI Taxonomy" id="323450"/>
    <lineage>
        <taxon>Bacteria</taxon>
        <taxon>Pseudomonadati</taxon>
        <taxon>Bacteroidota</taxon>
        <taxon>Cytophagia</taxon>
        <taxon>Cytophagales</taxon>
        <taxon>Hymenobacteraceae</taxon>
        <taxon>Pontibacter</taxon>
    </lineage>
</organism>
<evidence type="ECO:0000256" key="1">
    <source>
        <dbReference type="ARBA" id="ARBA00004442"/>
    </source>
</evidence>